<gene>
    <name evidence="3" type="ORF">C8E87_5904</name>
</gene>
<feature type="region of interest" description="Disordered" evidence="1">
    <location>
        <begin position="569"/>
        <end position="590"/>
    </location>
</feature>
<name>A0A4R6JZ45_9ACTN</name>
<sequence length="590" mass="65683">MADIDYTLRNKVDEVQGLVLRLEQGIGQVGMQVASVGQQAQETRDRLLHLTQEFNKYVVESQKVANIQRAETRIGVVKAELDREYGHYRKVRKVATGMLQGFDAGLISNDIARQVSQQLMMETPRYWLAPLLIALHAWIGDQRQLCDDAVREAFTRSPTKTSLFMALTLRRQGRDESSLRWLRHYLAALDPGQLGREFAMVLECVSQGAFGPAGVALIQDRLDTWRAQLLRDESRHQAQVDRWRIELERYVAPSSAAGFPRLVAVSPQWPQMDTALSRAGAHENLIREYSAMAAEEPTPADRLEDQVDDILDLLVSGYDDEELPLRREHAEHQAVVRHQGDLDAARRSLDTDLLAFEKRLDYLTIQTEAALAPGKIGVSRATQRMAVSSCHEWFAQAHAAYSRDYRAAVPPNVEAVFEGTHNAAGVVFQLPRWAGSFTQPMEALERSLSDHWDRAAKPFIDGLAYKWGANLIGPIAVAVVLFVCAFGVHWSLALIGIVAGGIWALVLWSQAQAAARRQEEVRALLARAKQDSLQQLRGAGAEVVDWSNAFRQADSRESEVRALIADLGRAGSPASPYERRVADSGARSGV</sequence>
<keyword evidence="2" id="KW-0812">Transmembrane</keyword>
<dbReference type="Proteomes" id="UP000294901">
    <property type="component" value="Unassembled WGS sequence"/>
</dbReference>
<reference evidence="3 4" key="1">
    <citation type="submission" date="2019-03" db="EMBL/GenBank/DDBJ databases">
        <title>Sequencing the genomes of 1000 actinobacteria strains.</title>
        <authorList>
            <person name="Klenk H.-P."/>
        </authorList>
    </citation>
    <scope>NUCLEOTIDE SEQUENCE [LARGE SCALE GENOMIC DNA]</scope>
    <source>
        <strain evidence="3 4">DSM 43805</strain>
    </source>
</reference>
<keyword evidence="2" id="KW-1133">Transmembrane helix</keyword>
<dbReference type="OrthoDB" id="3948624at2"/>
<dbReference type="AlphaFoldDB" id="A0A4R6JZ45"/>
<dbReference type="RefSeq" id="WP_133876074.1">
    <property type="nucleotide sequence ID" value="NZ_BOMD01000095.1"/>
</dbReference>
<proteinExistence type="predicted"/>
<evidence type="ECO:0000313" key="3">
    <source>
        <dbReference type="EMBL" id="TDO42140.1"/>
    </source>
</evidence>
<keyword evidence="4" id="KW-1185">Reference proteome</keyword>
<dbReference type="EMBL" id="SNWR01000001">
    <property type="protein sequence ID" value="TDO42140.1"/>
    <property type="molecule type" value="Genomic_DNA"/>
</dbReference>
<feature type="transmembrane region" description="Helical" evidence="2">
    <location>
        <begin position="475"/>
        <end position="508"/>
    </location>
</feature>
<organism evidence="3 4">
    <name type="scientific">Paractinoplanes brasiliensis</name>
    <dbReference type="NCBI Taxonomy" id="52695"/>
    <lineage>
        <taxon>Bacteria</taxon>
        <taxon>Bacillati</taxon>
        <taxon>Actinomycetota</taxon>
        <taxon>Actinomycetes</taxon>
        <taxon>Micromonosporales</taxon>
        <taxon>Micromonosporaceae</taxon>
        <taxon>Paractinoplanes</taxon>
    </lineage>
</organism>
<comment type="caution">
    <text evidence="3">The sequence shown here is derived from an EMBL/GenBank/DDBJ whole genome shotgun (WGS) entry which is preliminary data.</text>
</comment>
<keyword evidence="2" id="KW-0472">Membrane</keyword>
<evidence type="ECO:0000256" key="1">
    <source>
        <dbReference type="SAM" id="MobiDB-lite"/>
    </source>
</evidence>
<accession>A0A4R6JZ45</accession>
<protein>
    <submittedName>
        <fullName evidence="3">Uncharacterized protein</fullName>
    </submittedName>
</protein>
<evidence type="ECO:0000313" key="4">
    <source>
        <dbReference type="Proteomes" id="UP000294901"/>
    </source>
</evidence>
<evidence type="ECO:0000256" key="2">
    <source>
        <dbReference type="SAM" id="Phobius"/>
    </source>
</evidence>